<feature type="compositionally biased region" description="Low complexity" evidence="1">
    <location>
        <begin position="10"/>
        <end position="37"/>
    </location>
</feature>
<protein>
    <submittedName>
        <fullName evidence="2">Uncharacterized protein</fullName>
    </submittedName>
</protein>
<dbReference type="PANTHER" id="PTHR40788:SF1">
    <property type="entry name" value="IPA PROTEIN"/>
    <property type="match status" value="1"/>
</dbReference>
<dbReference type="Pfam" id="PF07927">
    <property type="entry name" value="HicA_toxin"/>
    <property type="match status" value="1"/>
</dbReference>
<dbReference type="OrthoDB" id="2922289at2759"/>
<dbReference type="AlphaFoldDB" id="A0A0D0C448"/>
<dbReference type="HOGENOM" id="CLU_436805_0_0_1"/>
<evidence type="ECO:0000313" key="2">
    <source>
        <dbReference type="EMBL" id="KIK62926.1"/>
    </source>
</evidence>
<name>A0A0D0C448_9AGAR</name>
<dbReference type="InterPro" id="IPR012933">
    <property type="entry name" value="HicA_mRNA_interferase"/>
</dbReference>
<feature type="region of interest" description="Disordered" evidence="1">
    <location>
        <begin position="1"/>
        <end position="50"/>
    </location>
</feature>
<dbReference type="Proteomes" id="UP000053593">
    <property type="component" value="Unassembled WGS sequence"/>
</dbReference>
<organism evidence="2 3">
    <name type="scientific">Collybiopsis luxurians FD-317 M1</name>
    <dbReference type="NCBI Taxonomy" id="944289"/>
    <lineage>
        <taxon>Eukaryota</taxon>
        <taxon>Fungi</taxon>
        <taxon>Dikarya</taxon>
        <taxon>Basidiomycota</taxon>
        <taxon>Agaricomycotina</taxon>
        <taxon>Agaricomycetes</taxon>
        <taxon>Agaricomycetidae</taxon>
        <taxon>Agaricales</taxon>
        <taxon>Marasmiineae</taxon>
        <taxon>Omphalotaceae</taxon>
        <taxon>Collybiopsis</taxon>
        <taxon>Collybiopsis luxurians</taxon>
    </lineage>
</organism>
<evidence type="ECO:0000313" key="3">
    <source>
        <dbReference type="Proteomes" id="UP000053593"/>
    </source>
</evidence>
<keyword evidence="3" id="KW-1185">Reference proteome</keyword>
<evidence type="ECO:0000256" key="1">
    <source>
        <dbReference type="SAM" id="MobiDB-lite"/>
    </source>
</evidence>
<feature type="region of interest" description="Disordered" evidence="1">
    <location>
        <begin position="577"/>
        <end position="599"/>
    </location>
</feature>
<dbReference type="EMBL" id="KN834765">
    <property type="protein sequence ID" value="KIK62926.1"/>
    <property type="molecule type" value="Genomic_DNA"/>
</dbReference>
<dbReference type="GO" id="GO:0003729">
    <property type="term" value="F:mRNA binding"/>
    <property type="evidence" value="ECO:0007669"/>
    <property type="project" value="InterPro"/>
</dbReference>
<gene>
    <name evidence="2" type="ORF">GYMLUDRAFT_242014</name>
</gene>
<accession>A0A0D0C448</accession>
<proteinExistence type="predicted"/>
<reference evidence="2 3" key="1">
    <citation type="submission" date="2014-04" db="EMBL/GenBank/DDBJ databases">
        <title>Evolutionary Origins and Diversification of the Mycorrhizal Mutualists.</title>
        <authorList>
            <consortium name="DOE Joint Genome Institute"/>
            <consortium name="Mycorrhizal Genomics Consortium"/>
            <person name="Kohler A."/>
            <person name="Kuo A."/>
            <person name="Nagy L.G."/>
            <person name="Floudas D."/>
            <person name="Copeland A."/>
            <person name="Barry K.W."/>
            <person name="Cichocki N."/>
            <person name="Veneault-Fourrey C."/>
            <person name="LaButti K."/>
            <person name="Lindquist E.A."/>
            <person name="Lipzen A."/>
            <person name="Lundell T."/>
            <person name="Morin E."/>
            <person name="Murat C."/>
            <person name="Riley R."/>
            <person name="Ohm R."/>
            <person name="Sun H."/>
            <person name="Tunlid A."/>
            <person name="Henrissat B."/>
            <person name="Grigoriev I.V."/>
            <person name="Hibbett D.S."/>
            <person name="Martin F."/>
        </authorList>
    </citation>
    <scope>NUCLEOTIDE SEQUENCE [LARGE SCALE GENOMIC DNA]</scope>
    <source>
        <strain evidence="2 3">FD-317 M1</strain>
    </source>
</reference>
<dbReference type="PANTHER" id="PTHR40788">
    <property type="entry name" value="CLR5 DOMAIN-CONTAINING PROTEIN-RELATED"/>
    <property type="match status" value="1"/>
</dbReference>
<sequence length="779" mass="89008">MIRVKPKPAPSSTRSSTKTKSTNSQKQSSGSKGGAPSVDTNPNIHRDRAKRWGTNPWVAEWFANAVEYMKDAKAQKDFEAWVKKNYPSEEASRILIECKDPPVKRCGASTGNAKMWNSAAFELVNEDAAFEGVSDTAMKQYHRFTSANMLVEPERKAPAISRKRSELSSKWLVRREESLLNGCQVPDIDWVEARRIAISQLDEITYTYEAWHKDFEYFMTSVIERSKSTVPVPQALPMMHDPRFRDRQLRLDAYRSKLQLFHLGRAHWTLAVSLLEELEQRGLRKTPEIEAAYRTEPRLKWRLVGMAAMTVTFASKIASRTEQVLAALPAFSKYFKRYRTAQGVLCVDVDYAYIRDHPYPRNSIDELIVQVCSSRSVFTLDQALTPFKDYLNKFPQEALKFDDVAWHIIGEYIVVSHFVQEICISPFGRRLHEAATESRSLSGPYLDLVFDEVAFMKRLSLSISSYHDHEPWNYGRCRGIAEAMYEAWGSVVFNPGLKGSIIEFYTLKMHSPSQFEALNLNLSLDTLFNMSWFEDDEWLWEKAKEFDRPGKENEGRMAKLFGLYHVKEGDFPAWWNRTMSPPEERPKSEVTLEETPSKPVETHFVSSIPVAGPLDSAVQSGHAYAIGSSNGDSAKLKVKTRPAVSVQAEQSDEELKAEEEEEVSLPEFLPTNFKLPKKIHKTFQRILEKDEDTNLPPDAPKKGQVRWEDFEKAMKRVGFDVVQTAGSSVRFDPPAKMARPISFHRPHPDSLLNPVMIKWIGSRLNRCYGWTTATFLLSG</sequence>